<evidence type="ECO:0000313" key="3">
    <source>
        <dbReference type="EMBL" id="KAF6219483.1"/>
    </source>
</evidence>
<feature type="signal peptide" evidence="2">
    <location>
        <begin position="1"/>
        <end position="20"/>
    </location>
</feature>
<reference evidence="3 4" key="1">
    <citation type="journal article" date="2020" name="Genomics">
        <title>Complete, high-quality genomes from long-read metagenomic sequencing of two wolf lichen thalli reveals enigmatic genome architecture.</title>
        <authorList>
            <person name="McKenzie S.K."/>
            <person name="Walston R.F."/>
            <person name="Allen J.L."/>
        </authorList>
    </citation>
    <scope>NUCLEOTIDE SEQUENCE [LARGE SCALE GENOMIC DNA]</scope>
    <source>
        <strain evidence="3">WasteWater1</strain>
    </source>
</reference>
<comment type="caution">
    <text evidence="3">The sequence shown here is derived from an EMBL/GenBank/DDBJ whole genome shotgun (WGS) entry which is preliminary data.</text>
</comment>
<keyword evidence="1" id="KW-0812">Transmembrane</keyword>
<keyword evidence="2" id="KW-0732">Signal</keyword>
<dbReference type="RefSeq" id="XP_037148918.1">
    <property type="nucleotide sequence ID" value="XM_037294871.1"/>
</dbReference>
<sequence length="331" mass="35847">MVLYLKKLFIIFLVRRLCSGQSTSGDYCSTCSAAPTCTGYNVNADVVTSRGTSWTYFNPYEPGVATSFTDYNPAYAQAFLQASLIFTAYSVTSTSSVTGNCLTYTSSPVPLVDAQIFPVPLTVETENYSSFVNDAYSSFYATLGYKGCIAALTPGQSLPTYQGMFITSTSATTLISATAAETSATTLPSVTSAKTAVLSQHVHSTQIIILSIVVPSAGLIILLLYFIFIRRYRKKRSLAASTNHPAMTSNVQLYLDQKAELEDEERRKHELDAGGNTYEMEGKDCIFEMPGAGNTETRSASCDKVHELRGAEHSRELEVLGKVEAASGSPR</sequence>
<gene>
    <name evidence="3" type="ORF">HO133_003950</name>
</gene>
<dbReference type="GeneID" id="59332360"/>
<evidence type="ECO:0000256" key="2">
    <source>
        <dbReference type="SAM" id="SignalP"/>
    </source>
</evidence>
<feature type="transmembrane region" description="Helical" evidence="1">
    <location>
        <begin position="207"/>
        <end position="228"/>
    </location>
</feature>
<name>A0A8H6F9B1_9LECA</name>
<dbReference type="Proteomes" id="UP000593566">
    <property type="component" value="Unassembled WGS sequence"/>
</dbReference>
<keyword evidence="4" id="KW-1185">Reference proteome</keyword>
<accession>A0A8H6F9B1</accession>
<dbReference type="AlphaFoldDB" id="A0A8H6F9B1"/>
<evidence type="ECO:0000313" key="4">
    <source>
        <dbReference type="Proteomes" id="UP000593566"/>
    </source>
</evidence>
<proteinExistence type="predicted"/>
<dbReference type="EMBL" id="JACCJB010000019">
    <property type="protein sequence ID" value="KAF6219483.1"/>
    <property type="molecule type" value="Genomic_DNA"/>
</dbReference>
<keyword evidence="1" id="KW-1133">Transmembrane helix</keyword>
<feature type="chain" id="PRO_5034938008" evidence="2">
    <location>
        <begin position="21"/>
        <end position="331"/>
    </location>
</feature>
<evidence type="ECO:0000256" key="1">
    <source>
        <dbReference type="SAM" id="Phobius"/>
    </source>
</evidence>
<organism evidence="3 4">
    <name type="scientific">Letharia lupina</name>
    <dbReference type="NCBI Taxonomy" id="560253"/>
    <lineage>
        <taxon>Eukaryota</taxon>
        <taxon>Fungi</taxon>
        <taxon>Dikarya</taxon>
        <taxon>Ascomycota</taxon>
        <taxon>Pezizomycotina</taxon>
        <taxon>Lecanoromycetes</taxon>
        <taxon>OSLEUM clade</taxon>
        <taxon>Lecanoromycetidae</taxon>
        <taxon>Lecanorales</taxon>
        <taxon>Lecanorineae</taxon>
        <taxon>Parmeliaceae</taxon>
        <taxon>Letharia</taxon>
    </lineage>
</organism>
<keyword evidence="1" id="KW-0472">Membrane</keyword>
<protein>
    <submittedName>
        <fullName evidence="3">Uncharacterized protein</fullName>
    </submittedName>
</protein>